<dbReference type="RefSeq" id="WP_062412100.1">
    <property type="nucleotide sequence ID" value="NZ_JAJCIO010000010.1"/>
</dbReference>
<comment type="caution">
    <text evidence="1">The sequence shown here is derived from an EMBL/GenBank/DDBJ whole genome shotgun (WGS) entry which is preliminary data.</text>
</comment>
<accession>A0ABT1SSK0</accession>
<organism evidence="1 2">
    <name type="scientific">Megasphaera massiliensis</name>
    <dbReference type="NCBI Taxonomy" id="1232428"/>
    <lineage>
        <taxon>Bacteria</taxon>
        <taxon>Bacillati</taxon>
        <taxon>Bacillota</taxon>
        <taxon>Negativicutes</taxon>
        <taxon>Veillonellales</taxon>
        <taxon>Veillonellaceae</taxon>
        <taxon>Megasphaera</taxon>
    </lineage>
</organism>
<sequence>MEPKSFEEVHPGIEEYFKVQKEYLAKFGEHSLERTMHYEPLRPSCLNFIEGAKELRRAIRRNKPIDQIPPEMWEHIIF</sequence>
<evidence type="ECO:0000313" key="1">
    <source>
        <dbReference type="EMBL" id="MCQ5342774.1"/>
    </source>
</evidence>
<name>A0ABT1SSK0_9FIRM</name>
<dbReference type="EMBL" id="JANGEW010000011">
    <property type="protein sequence ID" value="MCQ5342774.1"/>
    <property type="molecule type" value="Genomic_DNA"/>
</dbReference>
<keyword evidence="2" id="KW-1185">Reference proteome</keyword>
<dbReference type="Proteomes" id="UP001206692">
    <property type="component" value="Unassembled WGS sequence"/>
</dbReference>
<gene>
    <name evidence="1" type="ORF">NE675_06985</name>
</gene>
<proteinExistence type="predicted"/>
<protein>
    <submittedName>
        <fullName evidence="1">Uncharacterized protein</fullName>
    </submittedName>
</protein>
<reference evidence="1 2" key="1">
    <citation type="submission" date="2022-06" db="EMBL/GenBank/DDBJ databases">
        <title>Isolation of gut microbiota from human fecal samples.</title>
        <authorList>
            <person name="Pamer E.G."/>
            <person name="Barat B."/>
            <person name="Waligurski E."/>
            <person name="Medina S."/>
            <person name="Paddock L."/>
            <person name="Mostad J."/>
        </authorList>
    </citation>
    <scope>NUCLEOTIDE SEQUENCE [LARGE SCALE GENOMIC DNA]</scope>
    <source>
        <strain evidence="1 2">DFI.1.1</strain>
    </source>
</reference>
<evidence type="ECO:0000313" key="2">
    <source>
        <dbReference type="Proteomes" id="UP001206692"/>
    </source>
</evidence>